<dbReference type="InterPro" id="IPR039426">
    <property type="entry name" value="TonB-dep_rcpt-like"/>
</dbReference>
<feature type="signal peptide" evidence="10">
    <location>
        <begin position="1"/>
        <end position="28"/>
    </location>
</feature>
<dbReference type="InterPro" id="IPR012910">
    <property type="entry name" value="Plug_dom"/>
</dbReference>
<keyword evidence="4 8" id="KW-0812">Transmembrane</keyword>
<keyword evidence="14" id="KW-1185">Reference proteome</keyword>
<comment type="subcellular location">
    <subcellularLocation>
        <location evidence="1 8">Cell outer membrane</location>
        <topology evidence="1 8">Multi-pass membrane protein</topology>
    </subcellularLocation>
</comment>
<dbReference type="Gene3D" id="2.170.130.10">
    <property type="entry name" value="TonB-dependent receptor, plug domain"/>
    <property type="match status" value="1"/>
</dbReference>
<dbReference type="PROSITE" id="PS52016">
    <property type="entry name" value="TONB_DEPENDENT_REC_3"/>
    <property type="match status" value="1"/>
</dbReference>
<dbReference type="PANTHER" id="PTHR30442:SF0">
    <property type="entry name" value="FE(3+) DICITRATE TRANSPORT PROTEIN FECA"/>
    <property type="match status" value="1"/>
</dbReference>
<keyword evidence="5 9" id="KW-0798">TonB box</keyword>
<evidence type="ECO:0000256" key="7">
    <source>
        <dbReference type="ARBA" id="ARBA00023237"/>
    </source>
</evidence>
<evidence type="ECO:0000256" key="6">
    <source>
        <dbReference type="ARBA" id="ARBA00023136"/>
    </source>
</evidence>
<dbReference type="InterPro" id="IPR036942">
    <property type="entry name" value="Beta-barrel_TonB_sf"/>
</dbReference>
<keyword evidence="13" id="KW-0675">Receptor</keyword>
<evidence type="ECO:0000256" key="4">
    <source>
        <dbReference type="ARBA" id="ARBA00022692"/>
    </source>
</evidence>
<dbReference type="RefSeq" id="WP_311659675.1">
    <property type="nucleotide sequence ID" value="NZ_JAVRHY010000012.1"/>
</dbReference>
<dbReference type="InterPro" id="IPR037066">
    <property type="entry name" value="Plug_dom_sf"/>
</dbReference>
<proteinExistence type="inferred from homology"/>
<evidence type="ECO:0000313" key="14">
    <source>
        <dbReference type="Proteomes" id="UP001259982"/>
    </source>
</evidence>
<dbReference type="Proteomes" id="UP001259982">
    <property type="component" value="Unassembled WGS sequence"/>
</dbReference>
<evidence type="ECO:0000256" key="9">
    <source>
        <dbReference type="RuleBase" id="RU003357"/>
    </source>
</evidence>
<dbReference type="PANTHER" id="PTHR30442">
    <property type="entry name" value="IRON III DICITRATE TRANSPORT PROTEIN FECA"/>
    <property type="match status" value="1"/>
</dbReference>
<evidence type="ECO:0000259" key="12">
    <source>
        <dbReference type="Pfam" id="PF07715"/>
    </source>
</evidence>
<dbReference type="EMBL" id="JAVRHY010000012">
    <property type="protein sequence ID" value="MDT0619295.1"/>
    <property type="molecule type" value="Genomic_DNA"/>
</dbReference>
<feature type="domain" description="TonB-dependent receptor plug" evidence="12">
    <location>
        <begin position="49"/>
        <end position="152"/>
    </location>
</feature>
<organism evidence="13 14">
    <name type="scientific">Spectribacter acetivorans</name>
    <dbReference type="NCBI Taxonomy" id="3075603"/>
    <lineage>
        <taxon>Bacteria</taxon>
        <taxon>Pseudomonadati</taxon>
        <taxon>Pseudomonadota</taxon>
        <taxon>Gammaproteobacteria</taxon>
        <taxon>Salinisphaerales</taxon>
        <taxon>Salinisphaeraceae</taxon>
        <taxon>Spectribacter</taxon>
    </lineage>
</organism>
<keyword evidence="10" id="KW-0732">Signal</keyword>
<protein>
    <submittedName>
        <fullName evidence="13">TonB-dependent receptor plug domain-containing protein</fullName>
    </submittedName>
</protein>
<evidence type="ECO:0000256" key="10">
    <source>
        <dbReference type="SAM" id="SignalP"/>
    </source>
</evidence>
<sequence length="752" mass="83026">MFIKTKAGRAAPLAFGTLFLFAGHAAQAQEETGALAPIDIEATLPTEVDQTPGAATQITEEQIETYQPYTLMDTLDFAPGVRTIYDDVLGRRSGIAIRGAPARRSRKVLLMEDGVPINASTYIDPSAHYTPPQERLERVDVLKGAGHVLHGPLNNHGIINFINKRPTETPETTVELAGGDPSTFKRHIMHTRTDGPLGLVLSYSGLDADGSFDIEEFQYDDFFASGDLAINDTQDLGLSITYFRERSDYDESNLLPAEYAANPRSKQGRFAQENNNFSINYWKFDLTHDWQLSDTLSMSTKLFHTDLERPRFTVEPDEVDVNNGVPDFSPGGYEDPAFFFEPGVSGVMIGRDRSYQTTGLETRFQLAGIQTGRVTHNFQWGLRYEVHEFQNREPVGNTGELLDEGNRGRVGIGVTEPTTGEENSLAEFDADAVSGFFQDAIRMGFWTVTPGIRVERYTQEREVIIDDSGPGSPREDDDNTLVLPSISVVYDGYERTQWFANVGRGYTPAFARTADDFPLEPETGINSQIGFRTAAFPGLRMEGAVFYNDYQDTITQEPITIDGANLVVNNDDSRSYGFDLGGRFNSAALTGSRLNLFAELAYSYTKAEFTSGPVDGNRIPEVPEHAGNLTLGMDHEAGWHLSATMHYFGDFFSGSLNSDVVTVADEDGNPIDPANPTRPTGSSEIREPIIFGNVPSHTIYSARASYQLPNTGTTLWLQGRNLTDKLFPVDYANGLRPGPERTVIIGLTSKFE</sequence>
<dbReference type="SUPFAM" id="SSF56935">
    <property type="entry name" value="Porins"/>
    <property type="match status" value="1"/>
</dbReference>
<feature type="domain" description="TonB-dependent receptor-like beta-barrel" evidence="11">
    <location>
        <begin position="228"/>
        <end position="722"/>
    </location>
</feature>
<gene>
    <name evidence="13" type="ORF">RM531_12490</name>
</gene>
<dbReference type="Gene3D" id="2.40.170.20">
    <property type="entry name" value="TonB-dependent receptor, beta-barrel domain"/>
    <property type="match status" value="1"/>
</dbReference>
<evidence type="ECO:0000256" key="3">
    <source>
        <dbReference type="ARBA" id="ARBA00022452"/>
    </source>
</evidence>
<evidence type="ECO:0000256" key="1">
    <source>
        <dbReference type="ARBA" id="ARBA00004571"/>
    </source>
</evidence>
<evidence type="ECO:0000256" key="8">
    <source>
        <dbReference type="PROSITE-ProRule" id="PRU01360"/>
    </source>
</evidence>
<comment type="caution">
    <text evidence="13">The sequence shown here is derived from an EMBL/GenBank/DDBJ whole genome shotgun (WGS) entry which is preliminary data.</text>
</comment>
<evidence type="ECO:0000313" key="13">
    <source>
        <dbReference type="EMBL" id="MDT0619295.1"/>
    </source>
</evidence>
<dbReference type="Pfam" id="PF07715">
    <property type="entry name" value="Plug"/>
    <property type="match status" value="1"/>
</dbReference>
<evidence type="ECO:0000256" key="2">
    <source>
        <dbReference type="ARBA" id="ARBA00022448"/>
    </source>
</evidence>
<keyword evidence="3 8" id="KW-1134">Transmembrane beta strand</keyword>
<dbReference type="Pfam" id="PF00593">
    <property type="entry name" value="TonB_dep_Rec_b-barrel"/>
    <property type="match status" value="1"/>
</dbReference>
<keyword evidence="2 8" id="KW-0813">Transport</keyword>
<name>A0ABU3BB93_9GAMM</name>
<accession>A0ABU3BB93</accession>
<evidence type="ECO:0000259" key="11">
    <source>
        <dbReference type="Pfam" id="PF00593"/>
    </source>
</evidence>
<reference evidence="13 14" key="1">
    <citation type="submission" date="2023-09" db="EMBL/GenBank/DDBJ databases">
        <authorList>
            <person name="Rey-Velasco X."/>
        </authorList>
    </citation>
    <scope>NUCLEOTIDE SEQUENCE [LARGE SCALE GENOMIC DNA]</scope>
    <source>
        <strain evidence="13 14">P385</strain>
    </source>
</reference>
<comment type="similarity">
    <text evidence="8 9">Belongs to the TonB-dependent receptor family.</text>
</comment>
<dbReference type="InterPro" id="IPR000531">
    <property type="entry name" value="Beta-barrel_TonB"/>
</dbReference>
<evidence type="ECO:0000256" key="5">
    <source>
        <dbReference type="ARBA" id="ARBA00023077"/>
    </source>
</evidence>
<keyword evidence="7 8" id="KW-0998">Cell outer membrane</keyword>
<feature type="chain" id="PRO_5045056647" evidence="10">
    <location>
        <begin position="29"/>
        <end position="752"/>
    </location>
</feature>
<keyword evidence="6 8" id="KW-0472">Membrane</keyword>